<protein>
    <recommendedName>
        <fullName evidence="1">CHK kinase-like domain-containing protein</fullName>
    </recommendedName>
</protein>
<evidence type="ECO:0000313" key="2">
    <source>
        <dbReference type="EMBL" id="CAD1545970.1"/>
    </source>
</evidence>
<accession>A0A6V7J1J5</accession>
<dbReference type="SMART" id="SM00587">
    <property type="entry name" value="CHK"/>
    <property type="match status" value="1"/>
</dbReference>
<dbReference type="SUPFAM" id="SSF56112">
    <property type="entry name" value="Protein kinase-like (PK-like)"/>
    <property type="match status" value="1"/>
</dbReference>
<gene>
    <name evidence="2" type="ORF">BBRV_LOCUS40533</name>
</gene>
<reference evidence="2" key="1">
    <citation type="submission" date="2020-07" db="EMBL/GenBank/DDBJ databases">
        <authorList>
            <person name="Ferguson B K."/>
        </authorList>
    </citation>
    <scope>NUCLEOTIDE SEQUENCE</scope>
    <source>
        <strain evidence="2">L06</strain>
    </source>
</reference>
<dbReference type="InterPro" id="IPR011009">
    <property type="entry name" value="Kinase-like_dom_sf"/>
</dbReference>
<dbReference type="Gene3D" id="3.90.1200.10">
    <property type="match status" value="1"/>
</dbReference>
<dbReference type="InterPro" id="IPR015897">
    <property type="entry name" value="CHK_kinase-like"/>
</dbReference>
<feature type="domain" description="CHK kinase-like" evidence="1">
    <location>
        <begin position="122"/>
        <end position="303"/>
    </location>
</feature>
<organism evidence="2">
    <name type="scientific">Bracon brevicornis</name>
    <dbReference type="NCBI Taxonomy" id="1563983"/>
    <lineage>
        <taxon>Eukaryota</taxon>
        <taxon>Metazoa</taxon>
        <taxon>Ecdysozoa</taxon>
        <taxon>Arthropoda</taxon>
        <taxon>Hexapoda</taxon>
        <taxon>Insecta</taxon>
        <taxon>Pterygota</taxon>
        <taxon>Neoptera</taxon>
        <taxon>Endopterygota</taxon>
        <taxon>Hymenoptera</taxon>
        <taxon>Apocrita</taxon>
        <taxon>Ichneumonoidea</taxon>
        <taxon>Braconidae</taxon>
        <taxon>Braconinae</taxon>
        <taxon>Bracon</taxon>
    </lineage>
</organism>
<sequence length="400" mass="45586">MSSEIITQQDTKLIAETICGPEATVLSFDLKPYSEDPLGLMSAHRRLRIQVRSKNKKDQTTEISCFVKALPLDCAPQLDYIKESTVFEKETAFYSKIAPVLLDSYSGPAWCPRCYIARDGMLCFEDLSVQGFGMRGKLFNGVSVKSAIRAIASFHASSICAEVRLGRSVTEVQPDFFYELLFVKNKKIHEWFKSGVQVAVAVAERMGLDSSRLPEAFEIAYKAVGPSKTKVNVINHGDLWANNMLFDDQDNCRLVDFQLFRYCPPGLDLAVLLYLCAPSVLRRTKEKELLRYYYDHLVEYVGGERSRLPSFEEICQGYEERKIVGCITAVLYFPQALMNLTTTRDLLTSFETFDDYVIGDRRDIVLESMQKDRPYGERVEDVVKEFVEMSFKLDQIPQPC</sequence>
<dbReference type="EMBL" id="CADCXW020000012">
    <property type="protein sequence ID" value="CAD1545970.1"/>
    <property type="molecule type" value="Genomic_DNA"/>
</dbReference>
<dbReference type="AlphaFoldDB" id="A0A6V7J1J5"/>
<name>A0A6V7J1J5_9HYME</name>
<dbReference type="Pfam" id="PF02958">
    <property type="entry name" value="EcKL"/>
    <property type="match status" value="1"/>
</dbReference>
<proteinExistence type="predicted"/>
<dbReference type="InterPro" id="IPR004119">
    <property type="entry name" value="EcKL"/>
</dbReference>
<evidence type="ECO:0000259" key="1">
    <source>
        <dbReference type="SMART" id="SM00587"/>
    </source>
</evidence>
<dbReference type="PANTHER" id="PTHR11012">
    <property type="entry name" value="PROTEIN KINASE-LIKE DOMAIN-CONTAINING"/>
    <property type="match status" value="1"/>
</dbReference>
<dbReference type="PANTHER" id="PTHR11012:SF48">
    <property type="entry name" value="CHK KINASE-LIKE DOMAIN-CONTAINING PROTEIN-RELATED"/>
    <property type="match status" value="1"/>
</dbReference>